<feature type="transmembrane region" description="Helical" evidence="11">
    <location>
        <begin position="473"/>
        <end position="492"/>
    </location>
</feature>
<keyword evidence="2" id="KW-1003">Cell membrane</keyword>
<keyword evidence="5 10" id="KW-0297">G-protein coupled receptor</keyword>
<feature type="transmembrane region" description="Helical" evidence="11">
    <location>
        <begin position="358"/>
        <end position="381"/>
    </location>
</feature>
<feature type="transmembrane region" description="Helical" evidence="11">
    <location>
        <begin position="620"/>
        <end position="638"/>
    </location>
</feature>
<dbReference type="GO" id="GO:0004930">
    <property type="term" value="F:G protein-coupled receptor activity"/>
    <property type="evidence" value="ECO:0007669"/>
    <property type="project" value="UniProtKB-KW"/>
</dbReference>
<feature type="transmembrane region" description="Helical" evidence="11">
    <location>
        <begin position="85"/>
        <end position="108"/>
    </location>
</feature>
<dbReference type="PROSITE" id="PS00237">
    <property type="entry name" value="G_PROTEIN_RECEP_F1_1"/>
    <property type="match status" value="2"/>
</dbReference>
<dbReference type="Proteomes" id="UP000275408">
    <property type="component" value="Unassembled WGS sequence"/>
</dbReference>
<dbReference type="CDD" id="cd00637">
    <property type="entry name" value="7tm_classA_rhodopsin-like"/>
    <property type="match status" value="3"/>
</dbReference>
<evidence type="ECO:0000259" key="12">
    <source>
        <dbReference type="PROSITE" id="PS50262"/>
    </source>
</evidence>
<feature type="transmembrane region" description="Helical" evidence="11">
    <location>
        <begin position="387"/>
        <end position="408"/>
    </location>
</feature>
<evidence type="ECO:0000256" key="3">
    <source>
        <dbReference type="ARBA" id="ARBA00022692"/>
    </source>
</evidence>
<name>A0A3M6UZ32_POCDA</name>
<evidence type="ECO:0000256" key="2">
    <source>
        <dbReference type="ARBA" id="ARBA00022475"/>
    </source>
</evidence>
<keyword evidence="8" id="KW-0325">Glycoprotein</keyword>
<feature type="transmembrane region" description="Helical" evidence="11">
    <location>
        <begin position="167"/>
        <end position="191"/>
    </location>
</feature>
<evidence type="ECO:0000256" key="4">
    <source>
        <dbReference type="ARBA" id="ARBA00022989"/>
    </source>
</evidence>
<dbReference type="OrthoDB" id="5966518at2759"/>
<dbReference type="GO" id="GO:0005886">
    <property type="term" value="C:plasma membrane"/>
    <property type="evidence" value="ECO:0007669"/>
    <property type="project" value="UniProtKB-SubCell"/>
</dbReference>
<keyword evidence="3 10" id="KW-0812">Transmembrane</keyword>
<feature type="transmembrane region" description="Helical" evidence="11">
    <location>
        <begin position="241"/>
        <end position="262"/>
    </location>
</feature>
<dbReference type="AlphaFoldDB" id="A0A3M6UZ32"/>
<evidence type="ECO:0000256" key="9">
    <source>
        <dbReference type="ARBA" id="ARBA00023224"/>
    </source>
</evidence>
<accession>A0A3M6UZ32</accession>
<evidence type="ECO:0000256" key="1">
    <source>
        <dbReference type="ARBA" id="ARBA00004651"/>
    </source>
</evidence>
<feature type="domain" description="G-protein coupled receptors family 1 profile" evidence="12">
    <location>
        <begin position="102"/>
        <end position="633"/>
    </location>
</feature>
<proteinExistence type="inferred from homology"/>
<evidence type="ECO:0000256" key="6">
    <source>
        <dbReference type="ARBA" id="ARBA00023136"/>
    </source>
</evidence>
<keyword evidence="6 11" id="KW-0472">Membrane</keyword>
<evidence type="ECO:0000256" key="7">
    <source>
        <dbReference type="ARBA" id="ARBA00023170"/>
    </source>
</evidence>
<evidence type="ECO:0000256" key="10">
    <source>
        <dbReference type="RuleBase" id="RU000688"/>
    </source>
</evidence>
<comment type="caution">
    <text evidence="13">The sequence shown here is derived from an EMBL/GenBank/DDBJ whole genome shotgun (WGS) entry which is preliminary data.</text>
</comment>
<comment type="subcellular location">
    <subcellularLocation>
        <location evidence="1">Cell membrane</location>
        <topology evidence="1">Multi-pass membrane protein</topology>
    </subcellularLocation>
</comment>
<feature type="transmembrane region" description="Helical" evidence="11">
    <location>
        <begin position="504"/>
        <end position="527"/>
    </location>
</feature>
<evidence type="ECO:0000313" key="14">
    <source>
        <dbReference type="Proteomes" id="UP000275408"/>
    </source>
</evidence>
<feature type="transmembrane region" description="Helical" evidence="11">
    <location>
        <begin position="327"/>
        <end position="346"/>
    </location>
</feature>
<dbReference type="InterPro" id="IPR017452">
    <property type="entry name" value="GPCR_Rhodpsn_7TM"/>
</dbReference>
<evidence type="ECO:0000256" key="5">
    <source>
        <dbReference type="ARBA" id="ARBA00023040"/>
    </source>
</evidence>
<dbReference type="PANTHER" id="PTHR24246:SF27">
    <property type="entry name" value="ADENOSINE RECEPTOR, ISOFORM A"/>
    <property type="match status" value="1"/>
</dbReference>
<feature type="transmembrane region" description="Helical" evidence="11">
    <location>
        <begin position="120"/>
        <end position="142"/>
    </location>
</feature>
<protein>
    <recommendedName>
        <fullName evidence="12">G-protein coupled receptors family 1 profile domain-containing protein</fullName>
    </recommendedName>
</protein>
<dbReference type="PANTHER" id="PTHR24246">
    <property type="entry name" value="OLFACTORY RECEPTOR AND ADENOSINE RECEPTOR"/>
    <property type="match status" value="1"/>
</dbReference>
<reference evidence="13 14" key="1">
    <citation type="journal article" date="2018" name="Sci. Rep.">
        <title>Comparative analysis of the Pocillopora damicornis genome highlights role of immune system in coral evolution.</title>
        <authorList>
            <person name="Cunning R."/>
            <person name="Bay R.A."/>
            <person name="Gillette P."/>
            <person name="Baker A.C."/>
            <person name="Traylor-Knowles N."/>
        </authorList>
    </citation>
    <scope>NUCLEOTIDE SEQUENCE [LARGE SCALE GENOMIC DNA]</scope>
    <source>
        <strain evidence="13">RSMAS</strain>
        <tissue evidence="13">Whole animal</tissue>
    </source>
</reference>
<feature type="transmembrane region" description="Helical" evidence="11">
    <location>
        <begin position="533"/>
        <end position="554"/>
    </location>
</feature>
<feature type="transmembrane region" description="Helical" evidence="11">
    <location>
        <begin position="212"/>
        <end position="235"/>
    </location>
</feature>
<dbReference type="Gene3D" id="1.20.1070.10">
    <property type="entry name" value="Rhodopsin 7-helix transmembrane proteins"/>
    <property type="match status" value="3"/>
</dbReference>
<keyword evidence="4 11" id="KW-1133">Transmembrane helix</keyword>
<keyword evidence="14" id="KW-1185">Reference proteome</keyword>
<dbReference type="InterPro" id="IPR000276">
    <property type="entry name" value="GPCR_Rhodpsn"/>
</dbReference>
<dbReference type="SUPFAM" id="SSF81321">
    <property type="entry name" value="Family A G protein-coupled receptor-like"/>
    <property type="match status" value="3"/>
</dbReference>
<dbReference type="EMBL" id="RCHS01000430">
    <property type="protein sequence ID" value="RMX58877.1"/>
    <property type="molecule type" value="Genomic_DNA"/>
</dbReference>
<dbReference type="Pfam" id="PF00001">
    <property type="entry name" value="7tm_1"/>
    <property type="match status" value="2"/>
</dbReference>
<evidence type="ECO:0000313" key="13">
    <source>
        <dbReference type="EMBL" id="RMX58877.1"/>
    </source>
</evidence>
<keyword evidence="9 10" id="KW-0807">Transducer</keyword>
<evidence type="ECO:0000256" key="8">
    <source>
        <dbReference type="ARBA" id="ARBA00023180"/>
    </source>
</evidence>
<feature type="transmembrane region" description="Helical" evidence="11">
    <location>
        <begin position="581"/>
        <end position="608"/>
    </location>
</feature>
<keyword evidence="7 10" id="KW-0675">Receptor</keyword>
<gene>
    <name evidence="13" type="ORF">pdam_00023711</name>
</gene>
<dbReference type="PROSITE" id="PS50262">
    <property type="entry name" value="G_PROTEIN_RECEP_F1_2"/>
    <property type="match status" value="1"/>
</dbReference>
<sequence>MTNTSSSTSASVSRRNDANDAYDGTQGEGIALCSALTLTFILVIVGNLLTIIIFAKNKNIRKKYLFLVCRHNDTNDAYDRTQGEGIALCSALPLTFILVVVGNLLTIVIFAKNKNVRKKYLFLVVNMAFADLFLGALSLPVYTYDVGYGFRLWTTFVGNLWTNKPILIYYFIFDTAFSQASLISAVFITCARFYAIRWPFKHRTLSTQAYRIAIFLVWVLAFLISATLTGSGLLFSYKYTMFFGAPYTLILILITCGCNIGIWKKFQTGRVATSHQESRGFQNKRLTKTLLIVSGLTLLAWLPLVLSNFLMHVWFFHVPKRFYDMASLISAVFITCERFYAIRWPFKHRTLSTQAYRIAIFSVWALALLISATVTGSNLLFSYKYTMFFGGPYTLILILITCGCNIGIWKKFQTGRVATSHQESREFQNKRLTKTLLIVSGLTLLAWLPLVLSNFLMHVWFFHVLKRFYDMASLISAVFIACERFYAIRWPFKHRNLSTQAYRIAIFSVWVLALLISATVTGSILLFSYKYTMFFWGPYTLILILITCGCNIGIWQKFQTGRVAASHQESRDLQNKRLTKTLLIVSGLTLLAWLPLVLLNLLMHVWFFHVPRRFYDMVNLFHYFNSFVNPIFYALRIAEFRRALSLCCTGRHVQAAVDTKFSKRRKERHRTTAEFSREVAFEQNVMDTEFSREPAFEQDVMDTKM</sequence>
<organism evidence="13 14">
    <name type="scientific">Pocillopora damicornis</name>
    <name type="common">Cauliflower coral</name>
    <name type="synonym">Millepora damicornis</name>
    <dbReference type="NCBI Taxonomy" id="46731"/>
    <lineage>
        <taxon>Eukaryota</taxon>
        <taxon>Metazoa</taxon>
        <taxon>Cnidaria</taxon>
        <taxon>Anthozoa</taxon>
        <taxon>Hexacorallia</taxon>
        <taxon>Scleractinia</taxon>
        <taxon>Astrocoeniina</taxon>
        <taxon>Pocilloporidae</taxon>
        <taxon>Pocillopora</taxon>
    </lineage>
</organism>
<evidence type="ECO:0000256" key="11">
    <source>
        <dbReference type="SAM" id="Phobius"/>
    </source>
</evidence>
<feature type="transmembrane region" description="Helical" evidence="11">
    <location>
        <begin position="435"/>
        <end position="461"/>
    </location>
</feature>
<feature type="transmembrane region" description="Helical" evidence="11">
    <location>
        <begin position="30"/>
        <end position="55"/>
    </location>
</feature>
<comment type="similarity">
    <text evidence="10">Belongs to the G-protein coupled receptor 1 family.</text>
</comment>
<dbReference type="PRINTS" id="PR00237">
    <property type="entry name" value="GPCRRHODOPSN"/>
</dbReference>
<feature type="transmembrane region" description="Helical" evidence="11">
    <location>
        <begin position="289"/>
        <end position="315"/>
    </location>
</feature>